<protein>
    <recommendedName>
        <fullName evidence="5">Probable phosphoketolase</fullName>
        <ecNumber evidence="5">4.1.2.-</ecNumber>
    </recommendedName>
</protein>
<feature type="region of interest" description="Disordered" evidence="6">
    <location>
        <begin position="376"/>
        <end position="404"/>
    </location>
</feature>
<name>A0A6J4IFW3_9ACTN</name>
<dbReference type="PIRSF" id="PIRSF017245">
    <property type="entry name" value="Phosphoketolase"/>
    <property type="match status" value="1"/>
</dbReference>
<feature type="compositionally biased region" description="Low complexity" evidence="6">
    <location>
        <begin position="1"/>
        <end position="11"/>
    </location>
</feature>
<dbReference type="GO" id="GO:0000287">
    <property type="term" value="F:magnesium ion binding"/>
    <property type="evidence" value="ECO:0007669"/>
    <property type="project" value="UniProtKB-ARBA"/>
</dbReference>
<dbReference type="NCBIfam" id="NF003621">
    <property type="entry name" value="PRK05261.1-6"/>
    <property type="match status" value="1"/>
</dbReference>
<evidence type="ECO:0000256" key="1">
    <source>
        <dbReference type="ARBA" id="ARBA00001964"/>
    </source>
</evidence>
<dbReference type="InterPro" id="IPR019790">
    <property type="entry name" value="Xul5P/Fru6P_PKetolase_CS"/>
</dbReference>
<gene>
    <name evidence="9" type="ORF">AVDCRST_MAG57-1962</name>
</gene>
<evidence type="ECO:0000259" key="8">
    <source>
        <dbReference type="Pfam" id="PF09364"/>
    </source>
</evidence>
<keyword evidence="3 5" id="KW-0786">Thiamine pyrophosphate</keyword>
<evidence type="ECO:0000256" key="5">
    <source>
        <dbReference type="HAMAP-Rule" id="MF_01403"/>
    </source>
</evidence>
<dbReference type="PANTHER" id="PTHR31273">
    <property type="entry name" value="PHOSPHOKETOLASE-RELATED"/>
    <property type="match status" value="1"/>
</dbReference>
<dbReference type="EC" id="4.1.2.-" evidence="5"/>
<dbReference type="InterPro" id="IPR023962">
    <property type="entry name" value="Phosphoketolase"/>
</dbReference>
<keyword evidence="4 5" id="KW-0456">Lyase</keyword>
<sequence length="825" mass="91649">MTTAPTSTGTSGPIGGDTAPDDDTTSEGRTVPPSPYALGDAPGPLDADGLRRLDAWWRAANYLSVGQIYLLANALLREPLKPEHVKPRLLGHWGTTPGLNLMYAHANRCIVERDLDAIYVMGPGHGGPGPNAAAWLEGTYSEVYSHVTQDERGMAALFKQFSYPGGVPSHVAPETPGSMHEGGELGYALMHAVGACFDNPDLVVFCAIGDGEAETGPLAASWHCAKFLNPATDGAVLPMLHLNGYKIANPTVLARIPEDELRMLLQGYGWDPVFVTGDDPTQVHQDLAAAYDRSLDAIAQARQTARSGGDAGSVKWPVVVLRTPKGWTGPLQVDGQQVAGTFRSHQVPLTKTRSDAEHLSALEQWMRSYRPEELFDEQGRPVPELRAQPPRGDRRMSANPKTNGGRVLVDLRLPDFREYGVDVPRPGVQRHEPTRVLGSWVKDVVAANPDSFLLFGPDEIASNRLQDVFEVTGRRWGGILEDGDDRLTRDGRVIEILSEHLCQGMLEGYLLTGRHGLYTSYEAFIHNNDSMFNQHAKWMQACNAISWRRPIASLNYLLSSHVWRQDHNGFTHQDPGFLDVVLNKKPEVVRVYLPPDANTLLSTYDHCLRSRQYANVVVAGKQPALDYLTMDEAVLHCTRGIGIWEWASNDEGHALPDVVMACAGDIPTLETLAAVAILREELPELRVRVVNVVDLMRLQDEGEHPHGMPDREFDALFTEDRPVVFAFHGYPWLVHRLTYRRRNHSNFHVRGFKEEGTTTTPFDMVMMNDLDRYHLVMDVVDRVPGLGARAAHLRQRMVDSRLRARLYTREHGEDVPEVAGWTWPG</sequence>
<dbReference type="AlphaFoldDB" id="A0A6J4IFW3"/>
<proteinExistence type="inferred from homology"/>
<dbReference type="EMBL" id="CADCTI010000168">
    <property type="protein sequence ID" value="CAA9249195.1"/>
    <property type="molecule type" value="Genomic_DNA"/>
</dbReference>
<comment type="similarity">
    <text evidence="2 5">Belongs to the XFP family.</text>
</comment>
<evidence type="ECO:0000256" key="3">
    <source>
        <dbReference type="ARBA" id="ARBA00023052"/>
    </source>
</evidence>
<feature type="domain" description="Xylulose 5-phosphate/Fructose 6-phosphate phosphoketolase C-terminal" evidence="7">
    <location>
        <begin position="621"/>
        <end position="823"/>
    </location>
</feature>
<evidence type="ECO:0000256" key="2">
    <source>
        <dbReference type="ARBA" id="ARBA00005623"/>
    </source>
</evidence>
<evidence type="ECO:0000313" key="9">
    <source>
        <dbReference type="EMBL" id="CAA9249195.1"/>
    </source>
</evidence>
<dbReference type="SUPFAM" id="SSF52518">
    <property type="entry name" value="Thiamin diphosphate-binding fold (THDP-binding)"/>
    <property type="match status" value="2"/>
</dbReference>
<comment type="cofactor">
    <cofactor evidence="1 5">
        <name>thiamine diphosphate</name>
        <dbReference type="ChEBI" id="CHEBI:58937"/>
    </cofactor>
</comment>
<dbReference type="NCBIfam" id="NF003617">
    <property type="entry name" value="PRK05261.1-2"/>
    <property type="match status" value="1"/>
</dbReference>
<feature type="region of interest" description="Disordered" evidence="6">
    <location>
        <begin position="1"/>
        <end position="43"/>
    </location>
</feature>
<dbReference type="PROSITE" id="PS60002">
    <property type="entry name" value="PHOSPHOKETOLASE_1"/>
    <property type="match status" value="1"/>
</dbReference>
<dbReference type="GO" id="GO:0005975">
    <property type="term" value="P:carbohydrate metabolic process"/>
    <property type="evidence" value="ECO:0007669"/>
    <property type="project" value="InterPro"/>
</dbReference>
<organism evidence="9">
    <name type="scientific">uncultured Blastococcus sp</name>
    <dbReference type="NCBI Taxonomy" id="217144"/>
    <lineage>
        <taxon>Bacteria</taxon>
        <taxon>Bacillati</taxon>
        <taxon>Actinomycetota</taxon>
        <taxon>Actinomycetes</taxon>
        <taxon>Geodermatophilales</taxon>
        <taxon>Geodermatophilaceae</taxon>
        <taxon>Blastococcus</taxon>
        <taxon>environmental samples</taxon>
    </lineage>
</organism>
<dbReference type="NCBIfam" id="NF003619">
    <property type="entry name" value="PRK05261.1-4"/>
    <property type="match status" value="1"/>
</dbReference>
<dbReference type="InterPro" id="IPR029061">
    <property type="entry name" value="THDP-binding"/>
</dbReference>
<dbReference type="Gene3D" id="3.40.50.970">
    <property type="match status" value="2"/>
</dbReference>
<dbReference type="Pfam" id="PF09363">
    <property type="entry name" value="XFP_C"/>
    <property type="match status" value="1"/>
</dbReference>
<feature type="domain" description="Xylulose 5-phosphate/Fructose 6-phosphate phosphoketolase N-terminal" evidence="8">
    <location>
        <begin position="48"/>
        <end position="406"/>
    </location>
</feature>
<dbReference type="GO" id="GO:0016832">
    <property type="term" value="F:aldehyde-lyase activity"/>
    <property type="evidence" value="ECO:0007669"/>
    <property type="project" value="UniProtKB-UniRule"/>
</dbReference>
<dbReference type="HAMAP" id="MF_01403">
    <property type="entry name" value="Phosphoketolase"/>
    <property type="match status" value="1"/>
</dbReference>
<evidence type="ECO:0000256" key="4">
    <source>
        <dbReference type="ARBA" id="ARBA00023239"/>
    </source>
</evidence>
<dbReference type="InterPro" id="IPR018970">
    <property type="entry name" value="Xul5P/Fru6P_PKetolase_N"/>
</dbReference>
<dbReference type="Pfam" id="PF03894">
    <property type="entry name" value="XFP"/>
    <property type="match status" value="1"/>
</dbReference>
<accession>A0A6J4IFW3</accession>
<evidence type="ECO:0000256" key="6">
    <source>
        <dbReference type="SAM" id="MobiDB-lite"/>
    </source>
</evidence>
<reference evidence="9" key="1">
    <citation type="submission" date="2020-02" db="EMBL/GenBank/DDBJ databases">
        <authorList>
            <person name="Meier V. D."/>
        </authorList>
    </citation>
    <scope>NUCLEOTIDE SEQUENCE</scope>
    <source>
        <strain evidence="9">AVDCRST_MAG57</strain>
    </source>
</reference>
<dbReference type="InterPro" id="IPR018969">
    <property type="entry name" value="Xul5P/Fru6P_PKetolase_C"/>
</dbReference>
<evidence type="ECO:0000259" key="7">
    <source>
        <dbReference type="Pfam" id="PF09363"/>
    </source>
</evidence>
<dbReference type="Gene3D" id="3.40.50.920">
    <property type="match status" value="1"/>
</dbReference>
<dbReference type="PANTHER" id="PTHR31273:SF0">
    <property type="entry name" value="PHOSPHOKETOLASE-RELATED"/>
    <property type="match status" value="1"/>
</dbReference>
<dbReference type="Pfam" id="PF09364">
    <property type="entry name" value="XFP_N"/>
    <property type="match status" value="1"/>
</dbReference>
<dbReference type="InterPro" id="IPR005593">
    <property type="entry name" value="Xul5P/Fru6P_PKetolase"/>
</dbReference>
<dbReference type="InterPro" id="IPR009014">
    <property type="entry name" value="Transketo_C/PFOR_II"/>
</dbReference>